<dbReference type="NCBIfam" id="TIGR01733">
    <property type="entry name" value="AA-adenyl-dom"/>
    <property type="match status" value="1"/>
</dbReference>
<dbReference type="STRING" id="640512.BC1003_1831"/>
<dbReference type="Gene3D" id="3.30.300.30">
    <property type="match status" value="1"/>
</dbReference>
<dbReference type="Gene3D" id="3.40.50.12780">
    <property type="entry name" value="N-terminal domain of ligase-like"/>
    <property type="match status" value="1"/>
</dbReference>
<dbReference type="Pfam" id="PF00501">
    <property type="entry name" value="AMP-binding"/>
    <property type="match status" value="1"/>
</dbReference>
<proteinExistence type="predicted"/>
<dbReference type="GO" id="GO:0005737">
    <property type="term" value="C:cytoplasm"/>
    <property type="evidence" value="ECO:0007669"/>
    <property type="project" value="TreeGrafter"/>
</dbReference>
<dbReference type="GO" id="GO:0044550">
    <property type="term" value="P:secondary metabolite biosynthetic process"/>
    <property type="evidence" value="ECO:0007669"/>
    <property type="project" value="TreeGrafter"/>
</dbReference>
<dbReference type="InterPro" id="IPR025110">
    <property type="entry name" value="AMP-bd_C"/>
</dbReference>
<organism evidence="4">
    <name type="scientific">Burkholderia sp. (strain CCGE1003)</name>
    <dbReference type="NCBI Taxonomy" id="640512"/>
    <lineage>
        <taxon>Bacteria</taxon>
        <taxon>Pseudomonadati</taxon>
        <taxon>Pseudomonadota</taxon>
        <taxon>Betaproteobacteria</taxon>
        <taxon>Burkholderiales</taxon>
        <taxon>Burkholderiaceae</taxon>
        <taxon>Burkholderia</taxon>
    </lineage>
</organism>
<dbReference type="Pfam" id="PF13193">
    <property type="entry name" value="AMP-binding_C"/>
    <property type="match status" value="1"/>
</dbReference>
<dbReference type="OrthoDB" id="6297021at2"/>
<gene>
    <name evidence="4" type="ordered locus">BC1003_1831</name>
</gene>
<dbReference type="PROSITE" id="PS00455">
    <property type="entry name" value="AMP_BINDING"/>
    <property type="match status" value="1"/>
</dbReference>
<dbReference type="InterPro" id="IPR042099">
    <property type="entry name" value="ANL_N_sf"/>
</dbReference>
<name>E1T9B4_BURSG</name>
<feature type="domain" description="AMP-binding enzyme C-terminal" evidence="3">
    <location>
        <begin position="446"/>
        <end position="520"/>
    </location>
</feature>
<evidence type="ECO:0000259" key="3">
    <source>
        <dbReference type="Pfam" id="PF13193"/>
    </source>
</evidence>
<dbReference type="InterPro" id="IPR000873">
    <property type="entry name" value="AMP-dep_synth/lig_dom"/>
</dbReference>
<dbReference type="InterPro" id="IPR045851">
    <property type="entry name" value="AMP-bd_C_sf"/>
</dbReference>
<dbReference type="KEGG" id="bgf:BC1003_1831"/>
<dbReference type="InterPro" id="IPR010071">
    <property type="entry name" value="AA_adenyl_dom"/>
</dbReference>
<dbReference type="PANTHER" id="PTHR45527:SF1">
    <property type="entry name" value="FATTY ACID SYNTHASE"/>
    <property type="match status" value="1"/>
</dbReference>
<dbReference type="HOGENOM" id="CLU_000022_2_12_4"/>
<dbReference type="PANTHER" id="PTHR45527">
    <property type="entry name" value="NONRIBOSOMAL PEPTIDE SYNTHETASE"/>
    <property type="match status" value="1"/>
</dbReference>
<accession>E1T9B4</accession>
<reference evidence="4" key="1">
    <citation type="submission" date="2010-09" db="EMBL/GenBank/DDBJ databases">
        <title>Complete sequence of chromosome1 of Burkholderia sp. CCGE1003.</title>
        <authorList>
            <consortium name="US DOE Joint Genome Institute"/>
            <person name="Lucas S."/>
            <person name="Copeland A."/>
            <person name="Lapidus A."/>
            <person name="Cheng J.-F."/>
            <person name="Bruce D."/>
            <person name="Goodwin L."/>
            <person name="Pitluck S."/>
            <person name="Daligault H."/>
            <person name="Davenport K."/>
            <person name="Detter J.C."/>
            <person name="Han C."/>
            <person name="Tapia R."/>
            <person name="Land M."/>
            <person name="Hauser L."/>
            <person name="Jeffries C."/>
            <person name="Kyrpides N."/>
            <person name="Ivanova N."/>
            <person name="Ovchinnikova G."/>
            <person name="Martinez-Romero E."/>
            <person name="Rogel M.A."/>
            <person name="Auchtung J."/>
            <person name="Tiedje J.M."/>
            <person name="Woyke T."/>
        </authorList>
    </citation>
    <scope>NUCLEOTIDE SEQUENCE</scope>
    <source>
        <strain evidence="4">CCGE1003</strain>
    </source>
</reference>
<evidence type="ECO:0000313" key="4">
    <source>
        <dbReference type="EMBL" id="ADN57797.1"/>
    </source>
</evidence>
<dbReference type="EMBL" id="CP002217">
    <property type="protein sequence ID" value="ADN57797.1"/>
    <property type="molecule type" value="Genomic_DNA"/>
</dbReference>
<feature type="region of interest" description="Disordered" evidence="1">
    <location>
        <begin position="130"/>
        <end position="151"/>
    </location>
</feature>
<dbReference type="eggNOG" id="COG1020">
    <property type="taxonomic scope" value="Bacteria"/>
</dbReference>
<dbReference type="AlphaFoldDB" id="E1T9B4"/>
<dbReference type="SUPFAM" id="SSF56801">
    <property type="entry name" value="Acetyl-CoA synthetase-like"/>
    <property type="match status" value="1"/>
</dbReference>
<dbReference type="InterPro" id="IPR020845">
    <property type="entry name" value="AMP-binding_CS"/>
</dbReference>
<protein>
    <submittedName>
        <fullName evidence="4">Amino acid adenylation domain protein</fullName>
    </submittedName>
</protein>
<sequence>MLDSFFFDMAAREPERSALWVDEQLYRYGELAERAGRIAAGLTCAMPADGPRRCLLFAHRSVAAYAGVLGILKAGLAYVPLNPTLPAARIAATIGQSGAPVLLIDRRCAARLDEVLLLIDECPQVFFIGDEEEPGSAHETPDSRKTLRTDHLPRLPDVSTAVQLPAASRAPQDHAYVLFTSGSTGAPKGVPISHANACAYVTGQLQLLGRLPDARHAQFCELSFDPSVHDMFVCWANGACLYVPATVEPIYNADFIRQHAITHWNSVPSVAVFMQQLRKLGPDAFPSLQVTCFGGEALPRDVVHAWRRAAPNSRIFNVYGPTETTIGCAAFEVTAAFLADSSWSTMPLGKAVPGMELLVVDAALEPVTCGESGELLIGGPQVAAGYLRAGEANNHRFIDRRYAGYRSSHWYRSGDAARQVAGYGLVFQGRLDTQIKIRGNRVELEEVEQVIRDCSSAALCAVIPWPLDNTGRADELIAFLTGAPVDAAQVVRGCRQRLPAYAVPQRVIALETMPLNANGKIDRRALAAHYASCNVLT</sequence>
<dbReference type="GO" id="GO:0043041">
    <property type="term" value="P:amino acid activation for nonribosomal peptide biosynthetic process"/>
    <property type="evidence" value="ECO:0007669"/>
    <property type="project" value="TreeGrafter"/>
</dbReference>
<evidence type="ECO:0000256" key="1">
    <source>
        <dbReference type="SAM" id="MobiDB-lite"/>
    </source>
</evidence>
<dbReference type="GO" id="GO:0031177">
    <property type="term" value="F:phosphopantetheine binding"/>
    <property type="evidence" value="ECO:0007669"/>
    <property type="project" value="TreeGrafter"/>
</dbReference>
<evidence type="ECO:0000259" key="2">
    <source>
        <dbReference type="Pfam" id="PF00501"/>
    </source>
</evidence>
<feature type="compositionally biased region" description="Basic and acidic residues" evidence="1">
    <location>
        <begin position="135"/>
        <end position="151"/>
    </location>
</feature>
<feature type="domain" description="AMP-dependent synthetase/ligase" evidence="2">
    <location>
        <begin position="8"/>
        <end position="387"/>
    </location>
</feature>